<evidence type="ECO:0000256" key="2">
    <source>
        <dbReference type="ARBA" id="ARBA00022643"/>
    </source>
</evidence>
<dbReference type="Pfam" id="PF00296">
    <property type="entry name" value="Bac_luciferase"/>
    <property type="match status" value="1"/>
</dbReference>
<evidence type="ECO:0000256" key="5">
    <source>
        <dbReference type="ARBA" id="ARBA00033748"/>
    </source>
</evidence>
<dbReference type="OrthoDB" id="3265338at2"/>
<comment type="similarity">
    <text evidence="5">Belongs to the NtaA/SnaA/DszA monooxygenase family.</text>
</comment>
<keyword evidence="4" id="KW-0503">Monooxygenase</keyword>
<keyword evidence="1 6" id="KW-0285">Flavoprotein</keyword>
<keyword evidence="2 6" id="KW-0288">FMN</keyword>
<evidence type="ECO:0000256" key="4">
    <source>
        <dbReference type="ARBA" id="ARBA00023033"/>
    </source>
</evidence>
<dbReference type="Gene3D" id="3.20.20.30">
    <property type="entry name" value="Luciferase-like domain"/>
    <property type="match status" value="1"/>
</dbReference>
<accession>A0A5J6F484</accession>
<evidence type="ECO:0000256" key="3">
    <source>
        <dbReference type="ARBA" id="ARBA00023002"/>
    </source>
</evidence>
<dbReference type="PIRSF" id="PIRSF000337">
    <property type="entry name" value="NTA_MOA"/>
    <property type="match status" value="1"/>
</dbReference>
<evidence type="ECO:0000259" key="7">
    <source>
        <dbReference type="Pfam" id="PF00296"/>
    </source>
</evidence>
<dbReference type="KEGG" id="snk:CP967_01740"/>
<proteinExistence type="inferred from homology"/>
<sequence>MSSAPLAPLHLAVALDGTGWHPASWREPAARPQELFTAGYWAGLVTEAERGLLDFVTIEDGLGPQSSHPFEPDDRTDQVRGRLDAVQTAARVAPLTRHIGLVPTAVVTHTEPFHLSKAIATLDHVSNGRAGLRVRITARPDEAAHFGRRTIPRVGAYDSPAAREVVGGLFDEAADHVEVVRRLWDSWEDDAEIRDVATGRFVDRGKLHHIDFEGRYFSVRGPSVTPRPPQGQPVVTALAHGTLPYRLVARQADIGYVTPHDTGQARAIVAEIRAEQEAAGRAGQPLHVFADLVVFLDDAPGAAAARRERLDALAGGPYPSDARVFTGTPAGLADLLQEWRAAGLTGYRLRPAVLGHDLPAITRSLVPELQRRGVFRRAYEAGTLRGLLGLARPANRYAA</sequence>
<dbReference type="InterPro" id="IPR016215">
    <property type="entry name" value="NTA_MOA"/>
</dbReference>
<dbReference type="GO" id="GO:0016705">
    <property type="term" value="F:oxidoreductase activity, acting on paired donors, with incorporation or reduction of molecular oxygen"/>
    <property type="evidence" value="ECO:0007669"/>
    <property type="project" value="InterPro"/>
</dbReference>
<evidence type="ECO:0000313" key="8">
    <source>
        <dbReference type="EMBL" id="QEU70847.1"/>
    </source>
</evidence>
<dbReference type="PANTHER" id="PTHR30011:SF16">
    <property type="entry name" value="C2H2 FINGER DOMAIN TRANSCRIPTION FACTOR (EUROFUNG)-RELATED"/>
    <property type="match status" value="1"/>
</dbReference>
<dbReference type="RefSeq" id="WP_150486208.1">
    <property type="nucleotide sequence ID" value="NZ_CP023702.1"/>
</dbReference>
<dbReference type="InterPro" id="IPR036661">
    <property type="entry name" value="Luciferase-like_sf"/>
</dbReference>
<dbReference type="InterPro" id="IPR011251">
    <property type="entry name" value="Luciferase-like_dom"/>
</dbReference>
<feature type="binding site" evidence="6">
    <location>
        <position position="60"/>
    </location>
    <ligand>
        <name>FMN</name>
        <dbReference type="ChEBI" id="CHEBI:58210"/>
    </ligand>
</feature>
<dbReference type="SUPFAM" id="SSF51679">
    <property type="entry name" value="Bacterial luciferase-like"/>
    <property type="match status" value="1"/>
</dbReference>
<keyword evidence="9" id="KW-1185">Reference proteome</keyword>
<dbReference type="AlphaFoldDB" id="A0A5J6F484"/>
<evidence type="ECO:0000256" key="1">
    <source>
        <dbReference type="ARBA" id="ARBA00022630"/>
    </source>
</evidence>
<dbReference type="InterPro" id="IPR051260">
    <property type="entry name" value="Diverse_substr_monoxygenases"/>
</dbReference>
<evidence type="ECO:0000256" key="6">
    <source>
        <dbReference type="PIRSR" id="PIRSR000337-1"/>
    </source>
</evidence>
<reference evidence="8 9" key="1">
    <citation type="submission" date="2017-09" db="EMBL/GenBank/DDBJ databases">
        <authorList>
            <person name="Lee N."/>
            <person name="Cho B.-K."/>
        </authorList>
    </citation>
    <scope>NUCLEOTIDE SEQUENCE [LARGE SCALE GENOMIC DNA]</scope>
    <source>
        <strain evidence="8 9">ATCC 12769</strain>
    </source>
</reference>
<dbReference type="EMBL" id="CP023702">
    <property type="protein sequence ID" value="QEU70847.1"/>
    <property type="molecule type" value="Genomic_DNA"/>
</dbReference>
<dbReference type="PANTHER" id="PTHR30011">
    <property type="entry name" value="ALKANESULFONATE MONOOXYGENASE-RELATED"/>
    <property type="match status" value="1"/>
</dbReference>
<dbReference type="Proteomes" id="UP000326178">
    <property type="component" value="Chromosome"/>
</dbReference>
<name>A0A5J6F484_9ACTN</name>
<evidence type="ECO:0000313" key="9">
    <source>
        <dbReference type="Proteomes" id="UP000326178"/>
    </source>
</evidence>
<gene>
    <name evidence="8" type="ORF">CP967_01740</name>
</gene>
<protein>
    <submittedName>
        <fullName evidence="8">LLM class flavin-dependent oxidoreductase</fullName>
    </submittedName>
</protein>
<keyword evidence="3" id="KW-0560">Oxidoreductase</keyword>
<feature type="domain" description="Luciferase-like" evidence="7">
    <location>
        <begin position="28"/>
        <end position="317"/>
    </location>
</feature>
<organism evidence="8 9">
    <name type="scientific">Streptomyces nitrosporeus</name>
    <dbReference type="NCBI Taxonomy" id="28894"/>
    <lineage>
        <taxon>Bacteria</taxon>
        <taxon>Bacillati</taxon>
        <taxon>Actinomycetota</taxon>
        <taxon>Actinomycetes</taxon>
        <taxon>Kitasatosporales</taxon>
        <taxon>Streptomycetaceae</taxon>
        <taxon>Streptomyces</taxon>
    </lineage>
</organism>
<feature type="binding site" evidence="6">
    <location>
        <position position="104"/>
    </location>
    <ligand>
        <name>FMN</name>
        <dbReference type="ChEBI" id="CHEBI:58210"/>
    </ligand>
</feature>
<dbReference type="GO" id="GO:0004497">
    <property type="term" value="F:monooxygenase activity"/>
    <property type="evidence" value="ECO:0007669"/>
    <property type="project" value="UniProtKB-KW"/>
</dbReference>